<proteinExistence type="predicted"/>
<name>A0A0A9ELV1_ARUDO</name>
<dbReference type="EMBL" id="GBRH01196829">
    <property type="protein sequence ID" value="JAE01067.1"/>
    <property type="molecule type" value="Transcribed_RNA"/>
</dbReference>
<reference evidence="1" key="1">
    <citation type="submission" date="2014-09" db="EMBL/GenBank/DDBJ databases">
        <authorList>
            <person name="Magalhaes I.L.F."/>
            <person name="Oliveira U."/>
            <person name="Santos F.R."/>
            <person name="Vidigal T.H.D.A."/>
            <person name="Brescovit A.D."/>
            <person name="Santos A.J."/>
        </authorList>
    </citation>
    <scope>NUCLEOTIDE SEQUENCE</scope>
    <source>
        <tissue evidence="1">Shoot tissue taken approximately 20 cm above the soil surface</tissue>
    </source>
</reference>
<accession>A0A0A9ELV1</accession>
<dbReference type="AlphaFoldDB" id="A0A0A9ELV1"/>
<reference evidence="1" key="2">
    <citation type="journal article" date="2015" name="Data Brief">
        <title>Shoot transcriptome of the giant reed, Arundo donax.</title>
        <authorList>
            <person name="Barrero R.A."/>
            <person name="Guerrero F.D."/>
            <person name="Moolhuijzen P."/>
            <person name="Goolsby J.A."/>
            <person name="Tidwell J."/>
            <person name="Bellgard S.E."/>
            <person name="Bellgard M.I."/>
        </authorList>
    </citation>
    <scope>NUCLEOTIDE SEQUENCE</scope>
    <source>
        <tissue evidence="1">Shoot tissue taken approximately 20 cm above the soil surface</tissue>
    </source>
</reference>
<organism evidence="1">
    <name type="scientific">Arundo donax</name>
    <name type="common">Giant reed</name>
    <name type="synonym">Donax arundinaceus</name>
    <dbReference type="NCBI Taxonomy" id="35708"/>
    <lineage>
        <taxon>Eukaryota</taxon>
        <taxon>Viridiplantae</taxon>
        <taxon>Streptophyta</taxon>
        <taxon>Embryophyta</taxon>
        <taxon>Tracheophyta</taxon>
        <taxon>Spermatophyta</taxon>
        <taxon>Magnoliopsida</taxon>
        <taxon>Liliopsida</taxon>
        <taxon>Poales</taxon>
        <taxon>Poaceae</taxon>
        <taxon>PACMAD clade</taxon>
        <taxon>Arundinoideae</taxon>
        <taxon>Arundineae</taxon>
        <taxon>Arundo</taxon>
    </lineage>
</organism>
<evidence type="ECO:0000313" key="1">
    <source>
        <dbReference type="EMBL" id="JAE01067.1"/>
    </source>
</evidence>
<sequence length="54" mass="6237">MLECSCQHLSSSTKLAVILHLWLGVSHLCYSTLSRNWSLPLYWHRSSNNLCSLF</sequence>
<protein>
    <submittedName>
        <fullName evidence="1">Uncharacterized protein</fullName>
    </submittedName>
</protein>